<reference evidence="3 4" key="1">
    <citation type="journal article" date="2013" name="Genome Biol.">
        <title>Genome of Acanthamoeba castellanii highlights extensive lateral gene transfer and early evolution of tyrosine kinase signaling.</title>
        <authorList>
            <person name="Clarke M."/>
            <person name="Lohan A.J."/>
            <person name="Liu B."/>
            <person name="Lagkouvardos I."/>
            <person name="Roy S."/>
            <person name="Zafar N."/>
            <person name="Bertelli C."/>
            <person name="Schilde C."/>
            <person name="Kianianmomeni A."/>
            <person name="Burglin T.R."/>
            <person name="Frech C."/>
            <person name="Turcotte B."/>
            <person name="Kopec K.O."/>
            <person name="Synnott J.M."/>
            <person name="Choo C."/>
            <person name="Paponov I."/>
            <person name="Finkler A."/>
            <person name="Soon Heng Tan C."/>
            <person name="Hutchins A.P."/>
            <person name="Weinmeier T."/>
            <person name="Rattei T."/>
            <person name="Chu J.S."/>
            <person name="Gimenez G."/>
            <person name="Irimia M."/>
            <person name="Rigden D.J."/>
            <person name="Fitzpatrick D.A."/>
            <person name="Lorenzo-Morales J."/>
            <person name="Bateman A."/>
            <person name="Chiu C.H."/>
            <person name="Tang P."/>
            <person name="Hegemann P."/>
            <person name="Fromm H."/>
            <person name="Raoult D."/>
            <person name="Greub G."/>
            <person name="Miranda-Saavedra D."/>
            <person name="Chen N."/>
            <person name="Nash P."/>
            <person name="Ginger M.L."/>
            <person name="Horn M."/>
            <person name="Schaap P."/>
            <person name="Caler L."/>
            <person name="Loftus B."/>
        </authorList>
    </citation>
    <scope>NUCLEOTIDE SEQUENCE [LARGE SCALE GENOMIC DNA]</scope>
    <source>
        <strain evidence="3 4">Neff</strain>
    </source>
</reference>
<dbReference type="PROSITE" id="PS50238">
    <property type="entry name" value="RHOGAP"/>
    <property type="match status" value="1"/>
</dbReference>
<protein>
    <submittedName>
        <fullName evidence="3">RhoGAP domain containing protein</fullName>
    </submittedName>
</protein>
<dbReference type="InterPro" id="IPR000198">
    <property type="entry name" value="RhoGAP_dom"/>
</dbReference>
<evidence type="ECO:0000256" key="1">
    <source>
        <dbReference type="SAM" id="MobiDB-lite"/>
    </source>
</evidence>
<dbReference type="SUPFAM" id="SSF48350">
    <property type="entry name" value="GTPase activation domain, GAP"/>
    <property type="match status" value="1"/>
</dbReference>
<dbReference type="OrthoDB" id="185175at2759"/>
<dbReference type="RefSeq" id="XP_004334652.1">
    <property type="nucleotide sequence ID" value="XM_004334604.1"/>
</dbReference>
<dbReference type="GO" id="GO:0007264">
    <property type="term" value="P:small GTPase-mediated signal transduction"/>
    <property type="evidence" value="ECO:0007669"/>
    <property type="project" value="TreeGrafter"/>
</dbReference>
<evidence type="ECO:0000313" key="4">
    <source>
        <dbReference type="Proteomes" id="UP000011083"/>
    </source>
</evidence>
<dbReference type="VEuPathDB" id="AmoebaDB:ACA1_091490"/>
<proteinExistence type="predicted"/>
<dbReference type="Gene3D" id="1.10.555.10">
    <property type="entry name" value="Rho GTPase activation protein"/>
    <property type="match status" value="1"/>
</dbReference>
<evidence type="ECO:0000313" key="3">
    <source>
        <dbReference type="EMBL" id="ELR12639.1"/>
    </source>
</evidence>
<dbReference type="AlphaFoldDB" id="L8GII3"/>
<dbReference type="InterPro" id="IPR008936">
    <property type="entry name" value="Rho_GTPase_activation_prot"/>
</dbReference>
<dbReference type="PANTHER" id="PTHR45808:SF2">
    <property type="entry name" value="RHO GTPASE-ACTIVATING PROTEIN 68F"/>
    <property type="match status" value="1"/>
</dbReference>
<dbReference type="SMART" id="SM00324">
    <property type="entry name" value="RhoGAP"/>
    <property type="match status" value="1"/>
</dbReference>
<feature type="region of interest" description="Disordered" evidence="1">
    <location>
        <begin position="1"/>
        <end position="26"/>
    </location>
</feature>
<dbReference type="GO" id="GO:0005096">
    <property type="term" value="F:GTPase activator activity"/>
    <property type="evidence" value="ECO:0007669"/>
    <property type="project" value="TreeGrafter"/>
</dbReference>
<dbReference type="PANTHER" id="PTHR45808">
    <property type="entry name" value="RHO GTPASE-ACTIVATING PROTEIN 68F"/>
    <property type="match status" value="1"/>
</dbReference>
<dbReference type="EMBL" id="KB008103">
    <property type="protein sequence ID" value="ELR12639.1"/>
    <property type="molecule type" value="Genomic_DNA"/>
</dbReference>
<dbReference type="STRING" id="1257118.L8GII3"/>
<dbReference type="CDD" id="cd00159">
    <property type="entry name" value="RhoGAP"/>
    <property type="match status" value="1"/>
</dbReference>
<accession>L8GII3</accession>
<keyword evidence="4" id="KW-1185">Reference proteome</keyword>
<dbReference type="GO" id="GO:0005737">
    <property type="term" value="C:cytoplasm"/>
    <property type="evidence" value="ECO:0007669"/>
    <property type="project" value="TreeGrafter"/>
</dbReference>
<dbReference type="Pfam" id="PF00620">
    <property type="entry name" value="RhoGAP"/>
    <property type="match status" value="1"/>
</dbReference>
<evidence type="ECO:0000259" key="2">
    <source>
        <dbReference type="PROSITE" id="PS50238"/>
    </source>
</evidence>
<name>L8GII3_ACACF</name>
<sequence length="461" mass="51126">MKKARSRMTEAFAQISSSPRGERSDETVFGKPLAEVMMEQRLRLLKGGYTPASWTYSPAVPFVVSACIAFLRAKGGLTMEGIFRVSGFHESITKLRQFFNQANLDDEELFPGCHEAAGLLKLFLRELPTPLLTFDLYPQLLEIADDDKDTEARVEDVNKLLEALSDDHCHLFRELLNLLREISTHNKENCMGPHNLATVIGPALMWPAPAASVSQTESTLLQLQAINSVIKVVELMIAHSASLTSLDRPVRPMLEPLESAGSSSFARRSESEELLDAADKGLLQRLKRMSRSFHESPSKRRRPEDGCVEEWEKELDGEERSEIDFAFDPEEQARHSLLQALREKRFSLPVGQNVLEGVAKEIGEEKVVCAASPSLGPAGELSQMSPAVSSLHLDKENLDNVLVLTSPYRPSKNPSPHPKKFSRTSFTVVRVRTKKGRTTAGDAFADAPASPRPLGDRNVAE</sequence>
<feature type="region of interest" description="Disordered" evidence="1">
    <location>
        <begin position="406"/>
        <end position="461"/>
    </location>
</feature>
<dbReference type="KEGG" id="acan:ACA1_091490"/>
<gene>
    <name evidence="3" type="ORF">ACA1_091490</name>
</gene>
<feature type="domain" description="Rho-GAP" evidence="2">
    <location>
        <begin position="31"/>
        <end position="244"/>
    </location>
</feature>
<organism evidence="3 4">
    <name type="scientific">Acanthamoeba castellanii (strain ATCC 30010 / Neff)</name>
    <dbReference type="NCBI Taxonomy" id="1257118"/>
    <lineage>
        <taxon>Eukaryota</taxon>
        <taxon>Amoebozoa</taxon>
        <taxon>Discosea</taxon>
        <taxon>Longamoebia</taxon>
        <taxon>Centramoebida</taxon>
        <taxon>Acanthamoebidae</taxon>
        <taxon>Acanthamoeba</taxon>
    </lineage>
</organism>
<dbReference type="GeneID" id="14913520"/>
<dbReference type="Proteomes" id="UP000011083">
    <property type="component" value="Unassembled WGS sequence"/>
</dbReference>